<feature type="compositionally biased region" description="Polar residues" evidence="2">
    <location>
        <begin position="319"/>
        <end position="331"/>
    </location>
</feature>
<reference evidence="3" key="1">
    <citation type="journal article" date="2021" name="New Phytol.">
        <title>Evolutionary innovations through gain and loss of genes in the ectomycorrhizal Boletales.</title>
        <authorList>
            <person name="Wu G."/>
            <person name="Miyauchi S."/>
            <person name="Morin E."/>
            <person name="Kuo A."/>
            <person name="Drula E."/>
            <person name="Varga T."/>
            <person name="Kohler A."/>
            <person name="Feng B."/>
            <person name="Cao Y."/>
            <person name="Lipzen A."/>
            <person name="Daum C."/>
            <person name="Hundley H."/>
            <person name="Pangilinan J."/>
            <person name="Johnson J."/>
            <person name="Barry K."/>
            <person name="LaButti K."/>
            <person name="Ng V."/>
            <person name="Ahrendt S."/>
            <person name="Min B."/>
            <person name="Choi I.G."/>
            <person name="Park H."/>
            <person name="Plett J.M."/>
            <person name="Magnuson J."/>
            <person name="Spatafora J.W."/>
            <person name="Nagy L.G."/>
            <person name="Henrissat B."/>
            <person name="Grigoriev I.V."/>
            <person name="Yang Z.L."/>
            <person name="Xu J."/>
            <person name="Martin F.M."/>
        </authorList>
    </citation>
    <scope>NUCLEOTIDE SEQUENCE</scope>
    <source>
        <strain evidence="3">KKN 215</strain>
    </source>
</reference>
<feature type="coiled-coil region" evidence="1">
    <location>
        <begin position="367"/>
        <end position="440"/>
    </location>
</feature>
<evidence type="ECO:0000313" key="3">
    <source>
        <dbReference type="EMBL" id="KAH8103999.1"/>
    </source>
</evidence>
<dbReference type="AlphaFoldDB" id="A0A8K0XT73"/>
<evidence type="ECO:0000313" key="4">
    <source>
        <dbReference type="Proteomes" id="UP000813824"/>
    </source>
</evidence>
<keyword evidence="1" id="KW-0175">Coiled coil</keyword>
<proteinExistence type="predicted"/>
<dbReference type="EMBL" id="JAEVFJ010000006">
    <property type="protein sequence ID" value="KAH8103999.1"/>
    <property type="molecule type" value="Genomic_DNA"/>
</dbReference>
<dbReference type="Proteomes" id="UP000813824">
    <property type="component" value="Unassembled WGS sequence"/>
</dbReference>
<keyword evidence="4" id="KW-1185">Reference proteome</keyword>
<name>A0A8K0XT73_9AGAR</name>
<feature type="compositionally biased region" description="Pro residues" evidence="2">
    <location>
        <begin position="337"/>
        <end position="346"/>
    </location>
</feature>
<feature type="compositionally biased region" description="Low complexity" evidence="2">
    <location>
        <begin position="252"/>
        <end position="273"/>
    </location>
</feature>
<feature type="compositionally biased region" description="Polar residues" evidence="2">
    <location>
        <begin position="233"/>
        <end position="251"/>
    </location>
</feature>
<protein>
    <submittedName>
        <fullName evidence="3">Uncharacterized protein</fullName>
    </submittedName>
</protein>
<gene>
    <name evidence="3" type="ORF">BXZ70DRAFT_677297</name>
</gene>
<comment type="caution">
    <text evidence="3">The sequence shown here is derived from an EMBL/GenBank/DDBJ whole genome shotgun (WGS) entry which is preliminary data.</text>
</comment>
<accession>A0A8K0XT73</accession>
<dbReference type="OrthoDB" id="10680217at2759"/>
<sequence length="459" mass="51488">MSFPVPRSPSQSSSPQIYKNLARQISSMARQRRKNPKPKSVKCPPYAALVFDTMYDLARSNSFGPQPFDRSLVYQRVVHKMSVMGKALTRATRRLIEDAMDNGAVQKLYFFPNQTQIQLLAKGRERARESRRFNREIKFSDDKSRYMARGYASNSILKPFNATKKQVIQQYIALQNRYEPPPQPRVLQAWSSVSTMEDEDMREVEEALATPRAQSPAEEQHEQDPDMVIDTHSLPSVPQTSGSTPTTSRVHSSSVAGAAAAAYPSPQSAPRPSRGLPSRTRVPETPLAGPSRLRVEDVPELNHASAGYLDDMEHYDPQPFQTPVVNRSQSESFRFVPPTPPSPSPPSRTVSRTLQASTSQAAVQEEEIRLRAKLEADQLRITELEDQLRMERSTTATANSTWGIERAGYQARVRNLEEELKSVERERDEVVAELETLQGAVQGLAAFSSGLGLNRLPRR</sequence>
<organism evidence="3 4">
    <name type="scientific">Cristinia sonorae</name>
    <dbReference type="NCBI Taxonomy" id="1940300"/>
    <lineage>
        <taxon>Eukaryota</taxon>
        <taxon>Fungi</taxon>
        <taxon>Dikarya</taxon>
        <taxon>Basidiomycota</taxon>
        <taxon>Agaricomycotina</taxon>
        <taxon>Agaricomycetes</taxon>
        <taxon>Agaricomycetidae</taxon>
        <taxon>Agaricales</taxon>
        <taxon>Pleurotineae</taxon>
        <taxon>Stephanosporaceae</taxon>
        <taxon>Cristinia</taxon>
    </lineage>
</organism>
<evidence type="ECO:0000256" key="1">
    <source>
        <dbReference type="SAM" id="Coils"/>
    </source>
</evidence>
<feature type="region of interest" description="Disordered" evidence="2">
    <location>
        <begin position="197"/>
        <end position="351"/>
    </location>
</feature>
<evidence type="ECO:0000256" key="2">
    <source>
        <dbReference type="SAM" id="MobiDB-lite"/>
    </source>
</evidence>